<evidence type="ECO:0000313" key="3">
    <source>
        <dbReference type="Proteomes" id="UP000235739"/>
    </source>
</evidence>
<gene>
    <name evidence="2" type="ORF">CIK84_08080</name>
</gene>
<evidence type="ECO:0008006" key="4">
    <source>
        <dbReference type="Google" id="ProtNLM"/>
    </source>
</evidence>
<feature type="transmembrane region" description="Helical" evidence="1">
    <location>
        <begin position="12"/>
        <end position="37"/>
    </location>
</feature>
<protein>
    <recommendedName>
        <fullName evidence="4">DUF2975 domain-containing protein</fullName>
    </recommendedName>
</protein>
<proteinExistence type="predicted"/>
<keyword evidence="1" id="KW-0812">Transmembrane</keyword>
<reference evidence="2 3" key="1">
    <citation type="journal article" date="2017" name="Elife">
        <title>Extensive horizontal gene transfer in cheese-associated bacteria.</title>
        <authorList>
            <person name="Bonham K.S."/>
            <person name="Wolfe B.E."/>
            <person name="Dutton R.J."/>
        </authorList>
    </citation>
    <scope>NUCLEOTIDE SEQUENCE [LARGE SCALE GENOMIC DNA]</scope>
    <source>
        <strain evidence="2 3">JB182</strain>
    </source>
</reference>
<dbReference type="Proteomes" id="UP000235739">
    <property type="component" value="Unassembled WGS sequence"/>
</dbReference>
<evidence type="ECO:0000313" key="2">
    <source>
        <dbReference type="EMBL" id="PMQ21490.1"/>
    </source>
</evidence>
<dbReference type="EMBL" id="PNQX01000001">
    <property type="protein sequence ID" value="PMQ21490.1"/>
    <property type="molecule type" value="Genomic_DNA"/>
</dbReference>
<feature type="transmembrane region" description="Helical" evidence="1">
    <location>
        <begin position="57"/>
        <end position="82"/>
    </location>
</feature>
<comment type="caution">
    <text evidence="2">The sequence shown here is derived from an EMBL/GenBank/DDBJ whole genome shotgun (WGS) entry which is preliminary data.</text>
</comment>
<accession>A0A2N7S5R7</accession>
<dbReference type="GeneID" id="303184687"/>
<evidence type="ECO:0000256" key="1">
    <source>
        <dbReference type="SAM" id="Phobius"/>
    </source>
</evidence>
<feature type="transmembrane region" description="Helical" evidence="1">
    <location>
        <begin position="98"/>
        <end position="120"/>
    </location>
</feature>
<sequence length="161" mass="15953">MNAKTAAPVSSIALRIFLIAGAAGALFGVLALLALFWEVVASGFAGGFQPGTVAAALQFIAIACGIGLAVGLLCASGMYVALEIRAVRNEGDSPARQAACAALGAGIGGLLPASILMLIGGSEGQWGLLSLIAVGFLAVCSAAGYLITAGLNCQHQRSMGF</sequence>
<dbReference type="RefSeq" id="WP_013348449.1">
    <property type="nucleotide sequence ID" value="NZ_JBQDKG010000011.1"/>
</dbReference>
<feature type="transmembrane region" description="Helical" evidence="1">
    <location>
        <begin position="126"/>
        <end position="151"/>
    </location>
</feature>
<dbReference type="AlphaFoldDB" id="A0A2N7S5R7"/>
<keyword evidence="1" id="KW-0472">Membrane</keyword>
<organism evidence="2 3">
    <name type="scientific">Glutamicibacter arilaitensis</name>
    <dbReference type="NCBI Taxonomy" id="256701"/>
    <lineage>
        <taxon>Bacteria</taxon>
        <taxon>Bacillati</taxon>
        <taxon>Actinomycetota</taxon>
        <taxon>Actinomycetes</taxon>
        <taxon>Micrococcales</taxon>
        <taxon>Micrococcaceae</taxon>
        <taxon>Glutamicibacter</taxon>
    </lineage>
</organism>
<name>A0A2N7S5R7_9MICC</name>
<keyword evidence="1" id="KW-1133">Transmembrane helix</keyword>